<feature type="transmembrane region" description="Helical" evidence="1">
    <location>
        <begin position="561"/>
        <end position="579"/>
    </location>
</feature>
<feature type="transmembrane region" description="Helical" evidence="1">
    <location>
        <begin position="453"/>
        <end position="473"/>
    </location>
</feature>
<dbReference type="PANTHER" id="PTHR45856:SF23">
    <property type="entry name" value="FUNGAL LIPASE-LIKE DOMAIN-CONTAINING PROTEIN"/>
    <property type="match status" value="1"/>
</dbReference>
<dbReference type="PANTHER" id="PTHR45856">
    <property type="entry name" value="ALPHA/BETA-HYDROLASES SUPERFAMILY PROTEIN"/>
    <property type="match status" value="1"/>
</dbReference>
<dbReference type="KEGG" id="spar:SPRG_05734"/>
<feature type="signal peptide" evidence="2">
    <location>
        <begin position="1"/>
        <end position="18"/>
    </location>
</feature>
<dbReference type="InterPro" id="IPR002921">
    <property type="entry name" value="Fungal_lipase-type"/>
</dbReference>
<dbReference type="VEuPathDB" id="FungiDB:SPRG_05734"/>
<dbReference type="Gene3D" id="3.40.50.1820">
    <property type="entry name" value="alpha/beta hydrolase"/>
    <property type="match status" value="1"/>
</dbReference>
<evidence type="ECO:0000259" key="3">
    <source>
        <dbReference type="Pfam" id="PF01764"/>
    </source>
</evidence>
<keyword evidence="1" id="KW-0812">Transmembrane</keyword>
<feature type="transmembrane region" description="Helical" evidence="1">
    <location>
        <begin position="161"/>
        <end position="181"/>
    </location>
</feature>
<dbReference type="RefSeq" id="XP_012200408.1">
    <property type="nucleotide sequence ID" value="XM_012345018.1"/>
</dbReference>
<dbReference type="InterPro" id="IPR051218">
    <property type="entry name" value="Sec_MonoDiacylglyc_Lipase"/>
</dbReference>
<dbReference type="EMBL" id="KK583209">
    <property type="protein sequence ID" value="KDO28863.1"/>
    <property type="molecule type" value="Genomic_DNA"/>
</dbReference>
<dbReference type="Pfam" id="PF01764">
    <property type="entry name" value="Lipase_3"/>
    <property type="match status" value="1"/>
</dbReference>
<dbReference type="Proteomes" id="UP000030745">
    <property type="component" value="Unassembled WGS sequence"/>
</dbReference>
<feature type="transmembrane region" description="Helical" evidence="1">
    <location>
        <begin position="519"/>
        <end position="541"/>
    </location>
</feature>
<keyword evidence="1" id="KW-0472">Membrane</keyword>
<evidence type="ECO:0000313" key="5">
    <source>
        <dbReference type="Proteomes" id="UP000030745"/>
    </source>
</evidence>
<accession>A0A067CEE2</accession>
<evidence type="ECO:0000256" key="1">
    <source>
        <dbReference type="SAM" id="Phobius"/>
    </source>
</evidence>
<dbReference type="OMA" id="VSHNIME"/>
<dbReference type="OrthoDB" id="426718at2759"/>
<feature type="domain" description="Fungal lipase-type" evidence="3">
    <location>
        <begin position="709"/>
        <end position="848"/>
    </location>
</feature>
<feature type="transmembrane region" description="Helical" evidence="1">
    <location>
        <begin position="479"/>
        <end position="498"/>
    </location>
</feature>
<feature type="transmembrane region" description="Helical" evidence="1">
    <location>
        <begin position="72"/>
        <end position="94"/>
    </location>
</feature>
<keyword evidence="1" id="KW-1133">Transmembrane helix</keyword>
<dbReference type="CDD" id="cd00519">
    <property type="entry name" value="Lipase_3"/>
    <property type="match status" value="1"/>
</dbReference>
<organism evidence="4 5">
    <name type="scientific">Saprolegnia parasitica (strain CBS 223.65)</name>
    <dbReference type="NCBI Taxonomy" id="695850"/>
    <lineage>
        <taxon>Eukaryota</taxon>
        <taxon>Sar</taxon>
        <taxon>Stramenopiles</taxon>
        <taxon>Oomycota</taxon>
        <taxon>Saprolegniomycetes</taxon>
        <taxon>Saprolegniales</taxon>
        <taxon>Saprolegniaceae</taxon>
        <taxon>Saprolegnia</taxon>
    </lineage>
</organism>
<dbReference type="SUPFAM" id="SSF53474">
    <property type="entry name" value="alpha/beta-Hydrolases"/>
    <property type="match status" value="1"/>
</dbReference>
<proteinExistence type="predicted"/>
<dbReference type="AlphaFoldDB" id="A0A067CEE2"/>
<feature type="transmembrane region" description="Helical" evidence="1">
    <location>
        <begin position="386"/>
        <end position="405"/>
    </location>
</feature>
<gene>
    <name evidence="4" type="ORF">SPRG_05734</name>
</gene>
<sequence>MLGRSSIWLVALAGVAQAATKELTDTCSGGGAFGLYRRESGCAIGNCDCFPVIYECDGRLADGMGQCALSRIGWSLIFLAFAINLIVPAVFLVSHNIMEHAKDKAVSSNNDEHVLNAMDQSQQSHGRFYIDLRQFRTTVPDTALGLRAEPKIFLETMSKRWVQIVCYWLVLASLGCFVLLVPPIPMDETSFPLVRQNTTEISATSFAIQSTSTNDLPGSTRFLSLQGDFCAVANDALPPQGAFTLTLSYNITFAMDEHVLFDQINGFKALNCLCDHGTCALRKVEEGAAGALPLVYFPWYQDAWHPFKNGTELHTFSVAASFSLASRDLIPFMRLRPLPHLLFLSHHAFMERILDVVNLCIFVLDIGVLLLWATKVRSAPWLPERRVVYVMCGVNLMASCPMLYVSEYLDLSEDFQAMLYASEGVFALSCGLWLLAFLFLLDMQRTRTFGARFFVGKFVLGTLVLSLYLYTYLYAADQYLSLLNFGLAILCSIIYRGLMVDVRNNLRAHAYAETRPEQLTARLLYVIGLTVMYVFFFVALVADPVPTVSPFVPKTVILTDLAVQLILRTATWVLAVLFLPPTKAMEDRHHHVYYTRALTKLPRLTSSQRDFTLAHLKQVVGGRYSRSISLDDGYLEWRAPDAFVVETACGLYNQSIAIYEEPEFDAEKGCYVVASEAHWTQDGLSLVQPFYDAMTDTYGWVLAGDKRVVVVFRGTLSAANALTDLQVHMCRPAFGPENDDDGPMVHAGFHYAYLTVRDTIRGIVQTAMASMPECQLYLTGHSLGGALATLMAYDVVTDSRWRLAEDIVVYTYGSPRVGNHKFAAAFKRVVTNCYRVCADGDAIVGTPKRSLAALCFAHLAYKHVGDNVLLSTRAKGTFLINPNIVERAFISRLRVNAIAHLGPAYMNLLENGTNFTKKPKYASARNLGEATPLLYDAI</sequence>
<keyword evidence="5" id="KW-1185">Reference proteome</keyword>
<feature type="transmembrane region" description="Helical" evidence="1">
    <location>
        <begin position="353"/>
        <end position="374"/>
    </location>
</feature>
<evidence type="ECO:0000256" key="2">
    <source>
        <dbReference type="SAM" id="SignalP"/>
    </source>
</evidence>
<keyword evidence="2" id="KW-0732">Signal</keyword>
<reference evidence="4 5" key="1">
    <citation type="journal article" date="2013" name="PLoS Genet.">
        <title>Distinctive expansion of potential virulence genes in the genome of the oomycete fish pathogen Saprolegnia parasitica.</title>
        <authorList>
            <person name="Jiang R.H."/>
            <person name="de Bruijn I."/>
            <person name="Haas B.J."/>
            <person name="Belmonte R."/>
            <person name="Lobach L."/>
            <person name="Christie J."/>
            <person name="van den Ackerveken G."/>
            <person name="Bottin A."/>
            <person name="Bulone V."/>
            <person name="Diaz-Moreno S.M."/>
            <person name="Dumas B."/>
            <person name="Fan L."/>
            <person name="Gaulin E."/>
            <person name="Govers F."/>
            <person name="Grenville-Briggs L.J."/>
            <person name="Horner N.R."/>
            <person name="Levin J.Z."/>
            <person name="Mammella M."/>
            <person name="Meijer H.J."/>
            <person name="Morris P."/>
            <person name="Nusbaum C."/>
            <person name="Oome S."/>
            <person name="Phillips A.J."/>
            <person name="van Rooyen D."/>
            <person name="Rzeszutek E."/>
            <person name="Saraiva M."/>
            <person name="Secombes C.J."/>
            <person name="Seidl M.F."/>
            <person name="Snel B."/>
            <person name="Stassen J.H."/>
            <person name="Sykes S."/>
            <person name="Tripathy S."/>
            <person name="van den Berg H."/>
            <person name="Vega-Arreguin J.C."/>
            <person name="Wawra S."/>
            <person name="Young S.K."/>
            <person name="Zeng Q."/>
            <person name="Dieguez-Uribeondo J."/>
            <person name="Russ C."/>
            <person name="Tyler B.M."/>
            <person name="van West P."/>
        </authorList>
    </citation>
    <scope>NUCLEOTIDE SEQUENCE [LARGE SCALE GENOMIC DNA]</scope>
    <source>
        <strain evidence="4 5">CBS 223.65</strain>
    </source>
</reference>
<dbReference type="GeneID" id="24128117"/>
<protein>
    <recommendedName>
        <fullName evidence="3">Fungal lipase-type domain-containing protein</fullName>
    </recommendedName>
</protein>
<feature type="transmembrane region" description="Helical" evidence="1">
    <location>
        <begin position="417"/>
        <end position="441"/>
    </location>
</feature>
<feature type="chain" id="PRO_5001638435" description="Fungal lipase-type domain-containing protein" evidence="2">
    <location>
        <begin position="19"/>
        <end position="938"/>
    </location>
</feature>
<name>A0A067CEE2_SAPPC</name>
<dbReference type="GO" id="GO:0006629">
    <property type="term" value="P:lipid metabolic process"/>
    <property type="evidence" value="ECO:0007669"/>
    <property type="project" value="InterPro"/>
</dbReference>
<evidence type="ECO:0000313" key="4">
    <source>
        <dbReference type="EMBL" id="KDO28863.1"/>
    </source>
</evidence>
<dbReference type="InterPro" id="IPR029058">
    <property type="entry name" value="AB_hydrolase_fold"/>
</dbReference>